<feature type="modified residue" description="4-aspartylphosphate" evidence="1">
    <location>
        <position position="225"/>
    </location>
</feature>
<dbReference type="InterPro" id="IPR002545">
    <property type="entry name" value="CheW-lke_dom"/>
</dbReference>
<dbReference type="PIRSF" id="PIRSF002867">
    <property type="entry name" value="CheV"/>
    <property type="match status" value="1"/>
</dbReference>
<dbReference type="GeneID" id="77257745"/>
<dbReference type="PROSITE" id="PS50110">
    <property type="entry name" value="RESPONSE_REGULATORY"/>
    <property type="match status" value="1"/>
</dbReference>
<feature type="domain" description="Response regulatory" evidence="2">
    <location>
        <begin position="171"/>
        <end position="293"/>
    </location>
</feature>
<dbReference type="Pfam" id="PF00072">
    <property type="entry name" value="Response_reg"/>
    <property type="match status" value="1"/>
</dbReference>
<reference evidence="4 5" key="1">
    <citation type="submission" date="2017-04" db="EMBL/GenBank/DDBJ databases">
        <title>Genome Sequence of Marinobacter salarius strain SMR5 Isolated from a culture of the Diatom Skeletonema marinoi.</title>
        <authorList>
            <person name="Topel M."/>
            <person name="Pinder M.I.M."/>
            <person name="Johansson O.N."/>
            <person name="Kourtchenko O."/>
            <person name="Godhe A."/>
            <person name="Clarke A.K."/>
        </authorList>
    </citation>
    <scope>NUCLEOTIDE SEQUENCE [LARGE SCALE GENOMIC DNA]</scope>
    <source>
        <strain evidence="4 5">SMR5</strain>
    </source>
</reference>
<evidence type="ECO:0000256" key="1">
    <source>
        <dbReference type="PROSITE-ProRule" id="PRU00169"/>
    </source>
</evidence>
<dbReference type="Gene3D" id="2.40.50.180">
    <property type="entry name" value="CheA-289, Domain 4"/>
    <property type="match status" value="1"/>
</dbReference>
<keyword evidence="1" id="KW-0597">Phosphoprotein</keyword>
<dbReference type="SUPFAM" id="SSF50341">
    <property type="entry name" value="CheW-like"/>
    <property type="match status" value="1"/>
</dbReference>
<dbReference type="EMBL" id="CP020931">
    <property type="protein sequence ID" value="ARM85846.1"/>
    <property type="molecule type" value="Genomic_DNA"/>
</dbReference>
<dbReference type="PANTHER" id="PTHR47233">
    <property type="entry name" value="CHEMOTAXIS PROTEIN CHEV"/>
    <property type="match status" value="1"/>
</dbReference>
<dbReference type="PROSITE" id="PS50851">
    <property type="entry name" value="CHEW"/>
    <property type="match status" value="1"/>
</dbReference>
<evidence type="ECO:0000313" key="5">
    <source>
        <dbReference type="Proteomes" id="UP000193100"/>
    </source>
</evidence>
<accession>A0A1W6KEJ8</accession>
<dbReference type="SMART" id="SM00448">
    <property type="entry name" value="REC"/>
    <property type="match status" value="1"/>
</dbReference>
<name>A0A1W6KEJ8_9GAMM</name>
<evidence type="ECO:0000259" key="3">
    <source>
        <dbReference type="PROSITE" id="PS50851"/>
    </source>
</evidence>
<gene>
    <name evidence="4" type="primary">cheV</name>
    <name evidence="4" type="ORF">MARSALSMR5_03826</name>
</gene>
<dbReference type="SMART" id="SM00260">
    <property type="entry name" value="CheW"/>
    <property type="match status" value="1"/>
</dbReference>
<dbReference type="SUPFAM" id="SSF52172">
    <property type="entry name" value="CheY-like"/>
    <property type="match status" value="1"/>
</dbReference>
<proteinExistence type="predicted"/>
<dbReference type="Gene3D" id="2.30.30.40">
    <property type="entry name" value="SH3 Domains"/>
    <property type="match status" value="1"/>
</dbReference>
<protein>
    <submittedName>
        <fullName evidence="4">Chemotaxis protein CheV</fullName>
    </submittedName>
</protein>
<dbReference type="GO" id="GO:0000160">
    <property type="term" value="P:phosphorelay signal transduction system"/>
    <property type="evidence" value="ECO:0007669"/>
    <property type="project" value="InterPro"/>
</dbReference>
<dbReference type="Gene3D" id="3.40.50.2300">
    <property type="match status" value="1"/>
</dbReference>
<organism evidence="4 5">
    <name type="scientific">Marinobacter salarius</name>
    <dbReference type="NCBI Taxonomy" id="1420917"/>
    <lineage>
        <taxon>Bacteria</taxon>
        <taxon>Pseudomonadati</taxon>
        <taxon>Pseudomonadota</taxon>
        <taxon>Gammaproteobacteria</taxon>
        <taxon>Pseudomonadales</taxon>
        <taxon>Marinobacteraceae</taxon>
        <taxon>Marinobacter</taxon>
    </lineage>
</organism>
<dbReference type="InterPro" id="IPR001789">
    <property type="entry name" value="Sig_transdc_resp-reg_receiver"/>
</dbReference>
<dbReference type="Proteomes" id="UP000193100">
    <property type="component" value="Chromosome"/>
</dbReference>
<dbReference type="InterPro" id="IPR011006">
    <property type="entry name" value="CheY-like_superfamily"/>
</dbReference>
<dbReference type="Pfam" id="PF01584">
    <property type="entry name" value="CheW"/>
    <property type="match status" value="1"/>
</dbReference>
<dbReference type="RefSeq" id="WP_036202713.1">
    <property type="nucleotide sequence ID" value="NZ_CP020931.1"/>
</dbReference>
<evidence type="ECO:0000313" key="4">
    <source>
        <dbReference type="EMBL" id="ARM85846.1"/>
    </source>
</evidence>
<sequence>MAEGTKHPQKLLLFYLTNQRPFGLGTLKIREIMPFVPLTKLPHSHSAVIGTMSFRGSAVPVIDMAAAVGYQPLTAEERKTASIIVTDVQRQEIGFLVRSVRKIVETEWKKVMPPPKSLGDRAFITGLVNIEDQIVQLLDVELLLARVYPESVNPREVTLTDVQRETLKGLNILLVDDSQVARKQLSDALDSKDVSYFVTTNGQDALDLMLDANRDGKPINILVSDIEMPGLDGYELTFNVRDSGNALKQPYIILHTSLNSEMSVSYAKQVGADEALTKFDAEELLHAMLRGAEQG</sequence>
<feature type="domain" description="CheW-like" evidence="3">
    <location>
        <begin position="8"/>
        <end position="149"/>
    </location>
</feature>
<dbReference type="STRING" id="1420917.AU15_13765"/>
<dbReference type="AlphaFoldDB" id="A0A1W6KEJ8"/>
<evidence type="ECO:0000259" key="2">
    <source>
        <dbReference type="PROSITE" id="PS50110"/>
    </source>
</evidence>
<dbReference type="InterPro" id="IPR036061">
    <property type="entry name" value="CheW-like_dom_sf"/>
</dbReference>
<dbReference type="PANTHER" id="PTHR47233:SF2">
    <property type="entry name" value="CHEMOTAXIS SIGNAL TRANSDUCTION SYSTEM RESPONSE REGULATOR CHEV"/>
    <property type="match status" value="1"/>
</dbReference>
<dbReference type="InterPro" id="IPR024181">
    <property type="entry name" value="Chemotax_regulator_CheV"/>
</dbReference>
<dbReference type="GO" id="GO:0006935">
    <property type="term" value="P:chemotaxis"/>
    <property type="evidence" value="ECO:0007669"/>
    <property type="project" value="InterPro"/>
</dbReference>